<organism evidence="1 2">
    <name type="scientific">Planococcus liqunii</name>
    <dbReference type="NCBI Taxonomy" id="3058394"/>
    <lineage>
        <taxon>Bacteria</taxon>
        <taxon>Bacillati</taxon>
        <taxon>Bacillota</taxon>
        <taxon>Bacilli</taxon>
        <taxon>Bacillales</taxon>
        <taxon>Caryophanaceae</taxon>
        <taxon>Planococcus</taxon>
    </lineage>
</organism>
<sequence length="139" mass="15812">MKIFITVKSASSSKKYLNQRPLALPETIATLQELVEELIIQNVKAALASHEQGNIISFLTAKDTENQLATGKVGFQYTYGKEETDMEKALQEAESAFRDGLYRVFINDIEVMEYKETIKLAENDNLVFMRLTMLAGRLW</sequence>
<name>A0ABT8MPA3_9BACL</name>
<gene>
    <name evidence="1" type="ORF">QWY15_05395</name>
</gene>
<proteinExistence type="predicted"/>
<evidence type="ECO:0000313" key="2">
    <source>
        <dbReference type="Proteomes" id="UP001172054"/>
    </source>
</evidence>
<dbReference type="EMBL" id="JAUJWW010000002">
    <property type="protein sequence ID" value="MDN7226728.1"/>
    <property type="molecule type" value="Genomic_DNA"/>
</dbReference>
<protein>
    <submittedName>
        <fullName evidence="1">Uncharacterized protein</fullName>
    </submittedName>
</protein>
<dbReference type="Proteomes" id="UP001172054">
    <property type="component" value="Unassembled WGS sequence"/>
</dbReference>
<keyword evidence="2" id="KW-1185">Reference proteome</keyword>
<accession>A0ABT8MPA3</accession>
<dbReference type="RefSeq" id="WP_301725677.1">
    <property type="nucleotide sequence ID" value="NZ_JAUJWW010000002.1"/>
</dbReference>
<reference evidence="1 2" key="1">
    <citation type="submission" date="2023-06" db="EMBL/GenBank/DDBJ databases">
        <title>Novel species in genus Planococcus.</title>
        <authorList>
            <person name="Ning S."/>
        </authorList>
    </citation>
    <scope>NUCLEOTIDE SEQUENCE [LARGE SCALE GENOMIC DNA]</scope>
    <source>
        <strain evidence="1 2">N064</strain>
    </source>
</reference>
<comment type="caution">
    <text evidence="1">The sequence shown here is derived from an EMBL/GenBank/DDBJ whole genome shotgun (WGS) entry which is preliminary data.</text>
</comment>
<evidence type="ECO:0000313" key="1">
    <source>
        <dbReference type="EMBL" id="MDN7226728.1"/>
    </source>
</evidence>